<reference evidence="3 4" key="1">
    <citation type="journal article" date="2013" name="PLoS Genet.">
        <title>The genome and development-dependent transcriptomes of Pyronema confluens: a window into fungal evolution.</title>
        <authorList>
            <person name="Traeger S."/>
            <person name="Altegoer F."/>
            <person name="Freitag M."/>
            <person name="Gabaldon T."/>
            <person name="Kempken F."/>
            <person name="Kumar A."/>
            <person name="Marcet-Houben M."/>
            <person name="Poggeler S."/>
            <person name="Stajich J.E."/>
            <person name="Nowrousian M."/>
        </authorList>
    </citation>
    <scope>NUCLEOTIDE SEQUENCE [LARGE SCALE GENOMIC DNA]</scope>
    <source>
        <strain evidence="4">CBS 100304</strain>
        <tissue evidence="3">Vegetative mycelium</tissue>
    </source>
</reference>
<name>U4KYG2_PYROM</name>
<proteinExistence type="predicted"/>
<dbReference type="InterPro" id="IPR013761">
    <property type="entry name" value="SAM/pointed_sf"/>
</dbReference>
<gene>
    <name evidence="3" type="ORF">PCON_03251</name>
</gene>
<dbReference type="EMBL" id="HF935213">
    <property type="protein sequence ID" value="CCX04649.1"/>
    <property type="molecule type" value="Genomic_DNA"/>
</dbReference>
<evidence type="ECO:0000256" key="1">
    <source>
        <dbReference type="SAM" id="MobiDB-lite"/>
    </source>
</evidence>
<organism evidence="3 4">
    <name type="scientific">Pyronema omphalodes (strain CBS 100304)</name>
    <name type="common">Pyronema confluens</name>
    <dbReference type="NCBI Taxonomy" id="1076935"/>
    <lineage>
        <taxon>Eukaryota</taxon>
        <taxon>Fungi</taxon>
        <taxon>Dikarya</taxon>
        <taxon>Ascomycota</taxon>
        <taxon>Pezizomycotina</taxon>
        <taxon>Pezizomycetes</taxon>
        <taxon>Pezizales</taxon>
        <taxon>Pyronemataceae</taxon>
        <taxon>Pyronema</taxon>
    </lineage>
</organism>
<feature type="region of interest" description="Disordered" evidence="1">
    <location>
        <begin position="1"/>
        <end position="67"/>
    </location>
</feature>
<sequence>MSSTDAGGDAHHNYHNHHSNHLPVPIELNDSSSEYSIQEPSHDVFSSDPSDDDDEDDDEDVKSDISMSEYSGLDEIPFTRADVMKWSPSDVSSYFKSRQMSPGICAKFEEQEVSGAILLELEMSHLKELELGSFGKRFEVWKEIEHLVKNLKQYSAPSKPRSGSDAASRQTRCPAAYTQSACSTGIAATNDYIPGNKFAAIQRIGIVVTKIFVEYNVAPDITTKKRLVGTAKVSAYVTAKRFSN</sequence>
<evidence type="ECO:0000313" key="4">
    <source>
        <dbReference type="Proteomes" id="UP000018144"/>
    </source>
</evidence>
<dbReference type="PROSITE" id="PS50105">
    <property type="entry name" value="SAM_DOMAIN"/>
    <property type="match status" value="1"/>
</dbReference>
<dbReference type="Pfam" id="PF07647">
    <property type="entry name" value="SAM_2"/>
    <property type="match status" value="1"/>
</dbReference>
<dbReference type="CDD" id="cd09535">
    <property type="entry name" value="SAM_BOI-like_fungal"/>
    <property type="match status" value="1"/>
</dbReference>
<evidence type="ECO:0000313" key="3">
    <source>
        <dbReference type="EMBL" id="CCX04649.1"/>
    </source>
</evidence>
<keyword evidence="4" id="KW-1185">Reference proteome</keyword>
<dbReference type="OrthoDB" id="73680at2759"/>
<feature type="compositionally biased region" description="Acidic residues" evidence="1">
    <location>
        <begin position="49"/>
        <end position="61"/>
    </location>
</feature>
<dbReference type="STRING" id="1076935.U4KYG2"/>
<dbReference type="AlphaFoldDB" id="U4KYG2"/>
<dbReference type="SMART" id="SM00454">
    <property type="entry name" value="SAM"/>
    <property type="match status" value="1"/>
</dbReference>
<feature type="domain" description="SAM" evidence="2">
    <location>
        <begin position="86"/>
        <end position="150"/>
    </location>
</feature>
<feature type="compositionally biased region" description="Polar residues" evidence="1">
    <location>
        <begin position="29"/>
        <end position="39"/>
    </location>
</feature>
<evidence type="ECO:0000259" key="2">
    <source>
        <dbReference type="PROSITE" id="PS50105"/>
    </source>
</evidence>
<dbReference type="Gene3D" id="1.10.150.50">
    <property type="entry name" value="Transcription Factor, Ets-1"/>
    <property type="match status" value="1"/>
</dbReference>
<dbReference type="SUPFAM" id="SSF47769">
    <property type="entry name" value="SAM/Pointed domain"/>
    <property type="match status" value="1"/>
</dbReference>
<dbReference type="InterPro" id="IPR001660">
    <property type="entry name" value="SAM"/>
</dbReference>
<accession>U4KYG2</accession>
<dbReference type="Proteomes" id="UP000018144">
    <property type="component" value="Unassembled WGS sequence"/>
</dbReference>
<protein>
    <submittedName>
        <fullName evidence="3">Similar to Protein BOI2 acc. no. P39969</fullName>
    </submittedName>
</protein>